<sequence>MALVEEPRCLVGIIGLGGARRSEVAADTRTLSSEQSVCSQARYSVQLLQGPTNCATLALTPTDVSSPTRATVAHPNATCAPSAGPHHEALDPSSGSNNQRLALRRQRDSEKFRVDVKKSIQTTWFVIPPANTRNCTPARMHALASAQRRVCHLLVKTARVSSAPHLHSAHVLIRHIPHASSARSASKQPLLHASLRSSGSTIVLRDRRQQLLPTTRGASCGGA</sequence>
<evidence type="ECO:0000313" key="3">
    <source>
        <dbReference type="Proteomes" id="UP001218218"/>
    </source>
</evidence>
<dbReference type="EMBL" id="JARIHO010000045">
    <property type="protein sequence ID" value="KAJ7323878.1"/>
    <property type="molecule type" value="Genomic_DNA"/>
</dbReference>
<proteinExistence type="predicted"/>
<feature type="region of interest" description="Disordered" evidence="1">
    <location>
        <begin position="79"/>
        <end position="106"/>
    </location>
</feature>
<evidence type="ECO:0000313" key="2">
    <source>
        <dbReference type="EMBL" id="KAJ7323878.1"/>
    </source>
</evidence>
<dbReference type="AlphaFoldDB" id="A0AAD6ZJD9"/>
<dbReference type="Proteomes" id="UP001218218">
    <property type="component" value="Unassembled WGS sequence"/>
</dbReference>
<reference evidence="2" key="1">
    <citation type="submission" date="2023-03" db="EMBL/GenBank/DDBJ databases">
        <title>Massive genome expansion in bonnet fungi (Mycena s.s.) driven by repeated elements and novel gene families across ecological guilds.</title>
        <authorList>
            <consortium name="Lawrence Berkeley National Laboratory"/>
            <person name="Harder C.B."/>
            <person name="Miyauchi S."/>
            <person name="Viragh M."/>
            <person name="Kuo A."/>
            <person name="Thoen E."/>
            <person name="Andreopoulos B."/>
            <person name="Lu D."/>
            <person name="Skrede I."/>
            <person name="Drula E."/>
            <person name="Henrissat B."/>
            <person name="Morin E."/>
            <person name="Kohler A."/>
            <person name="Barry K."/>
            <person name="LaButti K."/>
            <person name="Morin E."/>
            <person name="Salamov A."/>
            <person name="Lipzen A."/>
            <person name="Mereny Z."/>
            <person name="Hegedus B."/>
            <person name="Baldrian P."/>
            <person name="Stursova M."/>
            <person name="Weitz H."/>
            <person name="Taylor A."/>
            <person name="Grigoriev I.V."/>
            <person name="Nagy L.G."/>
            <person name="Martin F."/>
            <person name="Kauserud H."/>
        </authorList>
    </citation>
    <scope>NUCLEOTIDE SEQUENCE</scope>
    <source>
        <strain evidence="2">CBHHK002</strain>
    </source>
</reference>
<accession>A0AAD6ZJD9</accession>
<name>A0AAD6ZJD9_9AGAR</name>
<evidence type="ECO:0000256" key="1">
    <source>
        <dbReference type="SAM" id="MobiDB-lite"/>
    </source>
</evidence>
<keyword evidence="3" id="KW-1185">Reference proteome</keyword>
<gene>
    <name evidence="2" type="ORF">DFH08DRAFT_817360</name>
</gene>
<comment type="caution">
    <text evidence="2">The sequence shown here is derived from an EMBL/GenBank/DDBJ whole genome shotgun (WGS) entry which is preliminary data.</text>
</comment>
<organism evidence="2 3">
    <name type="scientific">Mycena albidolilacea</name>
    <dbReference type="NCBI Taxonomy" id="1033008"/>
    <lineage>
        <taxon>Eukaryota</taxon>
        <taxon>Fungi</taxon>
        <taxon>Dikarya</taxon>
        <taxon>Basidiomycota</taxon>
        <taxon>Agaricomycotina</taxon>
        <taxon>Agaricomycetes</taxon>
        <taxon>Agaricomycetidae</taxon>
        <taxon>Agaricales</taxon>
        <taxon>Marasmiineae</taxon>
        <taxon>Mycenaceae</taxon>
        <taxon>Mycena</taxon>
    </lineage>
</organism>
<protein>
    <submittedName>
        <fullName evidence="2">Uncharacterized protein</fullName>
    </submittedName>
</protein>